<organism evidence="1">
    <name type="scientific">Rhizophora mucronata</name>
    <name type="common">Asiatic mangrove</name>
    <dbReference type="NCBI Taxonomy" id="61149"/>
    <lineage>
        <taxon>Eukaryota</taxon>
        <taxon>Viridiplantae</taxon>
        <taxon>Streptophyta</taxon>
        <taxon>Embryophyta</taxon>
        <taxon>Tracheophyta</taxon>
        <taxon>Spermatophyta</taxon>
        <taxon>Magnoliopsida</taxon>
        <taxon>eudicotyledons</taxon>
        <taxon>Gunneridae</taxon>
        <taxon>Pentapetalae</taxon>
        <taxon>rosids</taxon>
        <taxon>fabids</taxon>
        <taxon>Malpighiales</taxon>
        <taxon>Rhizophoraceae</taxon>
        <taxon>Rhizophora</taxon>
    </lineage>
</organism>
<reference evidence="1" key="1">
    <citation type="submission" date="2018-02" db="EMBL/GenBank/DDBJ databases">
        <title>Rhizophora mucronata_Transcriptome.</title>
        <authorList>
            <person name="Meera S.P."/>
            <person name="Sreeshan A."/>
            <person name="Augustine A."/>
        </authorList>
    </citation>
    <scope>NUCLEOTIDE SEQUENCE</scope>
    <source>
        <tissue evidence="1">Leaf</tissue>
    </source>
</reference>
<proteinExistence type="predicted"/>
<sequence>MHITCQEFRKYKLTKFTIIAI</sequence>
<evidence type="ECO:0000313" key="1">
    <source>
        <dbReference type="EMBL" id="MBX53399.1"/>
    </source>
</evidence>
<protein>
    <submittedName>
        <fullName evidence="1">Uncharacterized protein</fullName>
    </submittedName>
</protein>
<name>A0A2P2PFF6_RHIMU</name>
<accession>A0A2P2PFF6</accession>
<dbReference type="EMBL" id="GGEC01072915">
    <property type="protein sequence ID" value="MBX53399.1"/>
    <property type="molecule type" value="Transcribed_RNA"/>
</dbReference>
<dbReference type="AlphaFoldDB" id="A0A2P2PFF6"/>